<dbReference type="PANTHER" id="PTHR41317:SF1">
    <property type="entry name" value="PD-(D_E)XK NUCLEASE FAMILY TRANSPOSASE"/>
    <property type="match status" value="1"/>
</dbReference>
<dbReference type="NCBIfam" id="TIGR01784">
    <property type="entry name" value="T_den_put_tspse"/>
    <property type="match status" value="1"/>
</dbReference>
<name>A0A2G6EFS6_9BACT</name>
<gene>
    <name evidence="1" type="ORF">CSB45_00135</name>
</gene>
<dbReference type="PANTHER" id="PTHR41317">
    <property type="entry name" value="PD-(D_E)XK NUCLEASE FAMILY TRANSPOSASE"/>
    <property type="match status" value="1"/>
</dbReference>
<dbReference type="AlphaFoldDB" id="A0A2G6EFS6"/>
<organism evidence="1 2">
    <name type="scientific">candidate division KSB3 bacterium</name>
    <dbReference type="NCBI Taxonomy" id="2044937"/>
    <lineage>
        <taxon>Bacteria</taxon>
        <taxon>candidate division KSB3</taxon>
    </lineage>
</organism>
<dbReference type="EMBL" id="PDPS01000001">
    <property type="protein sequence ID" value="PID60914.1"/>
    <property type="molecule type" value="Genomic_DNA"/>
</dbReference>
<dbReference type="Pfam" id="PF12784">
    <property type="entry name" value="PDDEXK_2"/>
    <property type="match status" value="1"/>
</dbReference>
<dbReference type="InterPro" id="IPR010106">
    <property type="entry name" value="RpnA"/>
</dbReference>
<protein>
    <recommendedName>
        <fullName evidence="3">Rpn family recombination-promoting nuclease/putative transposase</fullName>
    </recommendedName>
</protein>
<comment type="caution">
    <text evidence="1">The sequence shown here is derived from an EMBL/GenBank/DDBJ whole genome shotgun (WGS) entry which is preliminary data.</text>
</comment>
<evidence type="ECO:0000313" key="1">
    <source>
        <dbReference type="EMBL" id="PID60914.1"/>
    </source>
</evidence>
<reference evidence="1 2" key="1">
    <citation type="submission" date="2017-10" db="EMBL/GenBank/DDBJ databases">
        <title>Novel microbial diversity and functional potential in the marine mammal oral microbiome.</title>
        <authorList>
            <person name="Dudek N.K."/>
            <person name="Sun C.L."/>
            <person name="Burstein D."/>
            <person name="Kantor R.S."/>
            <person name="Aliaga Goltsman D.S."/>
            <person name="Bik E.M."/>
            <person name="Thomas B.C."/>
            <person name="Banfield J.F."/>
            <person name="Relman D.A."/>
        </authorList>
    </citation>
    <scope>NUCLEOTIDE SEQUENCE [LARGE SCALE GENOMIC DNA]</scope>
    <source>
        <strain evidence="1">DOLZORAL124_49_17</strain>
    </source>
</reference>
<evidence type="ECO:0008006" key="3">
    <source>
        <dbReference type="Google" id="ProtNLM"/>
    </source>
</evidence>
<sequence>METLIRFDWAMKQLLRNKANFDILEGFLSAVFQEEVTVTSLLESEGNQQDETDKFNRVDLVVENAKRELILIEVQVQAEQDFFQRISYGVSTLLTEYLKRGQPYKDIKKVVSVSVTYFDLGLGDDYLYYGSTQFIGRHTGDTLRLTAQQYQMFGTREVRKLFPEHYLIRVKKFPDTVHEAVDEWIYMLKHSEVKPDFRSKHIQTASEKLRLMRLNDTQRKAYDRYMENVSYRQSLLWSSYEEGRQEGIEQGKLETARTMLHAHVPIDTIIAYTGVSREEVETLQRDVL</sequence>
<accession>A0A2G6EFS6</accession>
<proteinExistence type="predicted"/>
<evidence type="ECO:0000313" key="2">
    <source>
        <dbReference type="Proteomes" id="UP000229740"/>
    </source>
</evidence>
<dbReference type="Proteomes" id="UP000229740">
    <property type="component" value="Unassembled WGS sequence"/>
</dbReference>